<sequence>MANVGHTSVKRHECTATALARSTSPAAEAPVPRAGRKNLYCDNTVALREPSQPCIDETIRSTYYMLRDRSQSEIYQAHHIFTTKYDEFTYFEEVVDVTVLEGWKREGAVDKCLDFELKRSAETPLGTLWMPNTYFLSPLSITGGHQKTNLLKIVHVLRHTSVSYKRINERAGRHLELDEAHLGHNWLGHRQTQGSDSVIQNVLLDELLWGF</sequence>
<evidence type="ECO:0000313" key="2">
    <source>
        <dbReference type="Proteomes" id="UP001219525"/>
    </source>
</evidence>
<proteinExistence type="predicted"/>
<name>A0AAD6V964_9AGAR</name>
<dbReference type="Proteomes" id="UP001219525">
    <property type="component" value="Unassembled WGS sequence"/>
</dbReference>
<dbReference type="EMBL" id="JARJCW010000039">
    <property type="protein sequence ID" value="KAJ7206542.1"/>
    <property type="molecule type" value="Genomic_DNA"/>
</dbReference>
<evidence type="ECO:0000313" key="1">
    <source>
        <dbReference type="EMBL" id="KAJ7206542.1"/>
    </source>
</evidence>
<gene>
    <name evidence="1" type="ORF">GGX14DRAFT_396926</name>
</gene>
<protein>
    <submittedName>
        <fullName evidence="1">Uncharacterized protein</fullName>
    </submittedName>
</protein>
<keyword evidence="2" id="KW-1185">Reference proteome</keyword>
<comment type="caution">
    <text evidence="1">The sequence shown here is derived from an EMBL/GenBank/DDBJ whole genome shotgun (WGS) entry which is preliminary data.</text>
</comment>
<dbReference type="AlphaFoldDB" id="A0AAD6V964"/>
<accession>A0AAD6V964</accession>
<organism evidence="1 2">
    <name type="scientific">Mycena pura</name>
    <dbReference type="NCBI Taxonomy" id="153505"/>
    <lineage>
        <taxon>Eukaryota</taxon>
        <taxon>Fungi</taxon>
        <taxon>Dikarya</taxon>
        <taxon>Basidiomycota</taxon>
        <taxon>Agaricomycotina</taxon>
        <taxon>Agaricomycetes</taxon>
        <taxon>Agaricomycetidae</taxon>
        <taxon>Agaricales</taxon>
        <taxon>Marasmiineae</taxon>
        <taxon>Mycenaceae</taxon>
        <taxon>Mycena</taxon>
    </lineage>
</organism>
<reference evidence="1" key="1">
    <citation type="submission" date="2023-03" db="EMBL/GenBank/DDBJ databases">
        <title>Massive genome expansion in bonnet fungi (Mycena s.s.) driven by repeated elements and novel gene families across ecological guilds.</title>
        <authorList>
            <consortium name="Lawrence Berkeley National Laboratory"/>
            <person name="Harder C.B."/>
            <person name="Miyauchi S."/>
            <person name="Viragh M."/>
            <person name="Kuo A."/>
            <person name="Thoen E."/>
            <person name="Andreopoulos B."/>
            <person name="Lu D."/>
            <person name="Skrede I."/>
            <person name="Drula E."/>
            <person name="Henrissat B."/>
            <person name="Morin E."/>
            <person name="Kohler A."/>
            <person name="Barry K."/>
            <person name="LaButti K."/>
            <person name="Morin E."/>
            <person name="Salamov A."/>
            <person name="Lipzen A."/>
            <person name="Mereny Z."/>
            <person name="Hegedus B."/>
            <person name="Baldrian P."/>
            <person name="Stursova M."/>
            <person name="Weitz H."/>
            <person name="Taylor A."/>
            <person name="Grigoriev I.V."/>
            <person name="Nagy L.G."/>
            <person name="Martin F."/>
            <person name="Kauserud H."/>
        </authorList>
    </citation>
    <scope>NUCLEOTIDE SEQUENCE</scope>
    <source>
        <strain evidence="1">9144</strain>
    </source>
</reference>